<sequence>MTTRNGMRPQDIVLLLKIILWESREWQYREIANDLNMSISDVSHSLTRSAVAGLFQPDRRKVARQKLYEFIKYGLHVVFPILPGPIATGMRTAHSHPLYQEQFSAEDIYVWPDLNGLHRGQSILPLYKGAAIAAQNDENLYKLLASIDILRVGRPREINAALSVIENYLL</sequence>
<keyword evidence="2" id="KW-1185">Reference proteome</keyword>
<accession>A0A9E8NAK5</accession>
<evidence type="ECO:0000313" key="2">
    <source>
        <dbReference type="Proteomes" id="UP001164653"/>
    </source>
</evidence>
<protein>
    <submittedName>
        <fullName evidence="1">Uncharacterized protein</fullName>
    </submittedName>
</protein>
<reference evidence="1" key="1">
    <citation type="submission" date="2022-11" db="EMBL/GenBank/DDBJ databases">
        <title>Dyadobacter pollutisoli sp. nov., isolated from plastic dumped soil.</title>
        <authorList>
            <person name="Kim J.M."/>
            <person name="Kim K.R."/>
            <person name="Lee J.K."/>
            <person name="Hao L."/>
            <person name="Jeon C.O."/>
        </authorList>
    </citation>
    <scope>NUCLEOTIDE SEQUENCE</scope>
    <source>
        <strain evidence="1">U1</strain>
    </source>
</reference>
<name>A0A9E8NAK5_9BACT</name>
<dbReference type="EMBL" id="CP112998">
    <property type="protein sequence ID" value="WAC13010.1"/>
    <property type="molecule type" value="Genomic_DNA"/>
</dbReference>
<dbReference type="RefSeq" id="WP_244823902.1">
    <property type="nucleotide sequence ID" value="NZ_CP112998.1"/>
</dbReference>
<evidence type="ECO:0000313" key="1">
    <source>
        <dbReference type="EMBL" id="WAC13010.1"/>
    </source>
</evidence>
<proteinExistence type="predicted"/>
<organism evidence="1 2">
    <name type="scientific">Dyadobacter pollutisoli</name>
    <dbReference type="NCBI Taxonomy" id="2910158"/>
    <lineage>
        <taxon>Bacteria</taxon>
        <taxon>Pseudomonadati</taxon>
        <taxon>Bacteroidota</taxon>
        <taxon>Cytophagia</taxon>
        <taxon>Cytophagales</taxon>
        <taxon>Spirosomataceae</taxon>
        <taxon>Dyadobacter</taxon>
    </lineage>
</organism>
<gene>
    <name evidence="1" type="ORF">ON006_03395</name>
</gene>
<dbReference type="AlphaFoldDB" id="A0A9E8NAK5"/>
<dbReference type="KEGG" id="dpf:ON006_03395"/>
<dbReference type="Proteomes" id="UP001164653">
    <property type="component" value="Chromosome"/>
</dbReference>